<comment type="pathway">
    <text evidence="2">Organic acid metabolism; glycolate biosynthesis; glycolate from 2-phosphoglycolate: step 1/1.</text>
</comment>
<dbReference type="Pfam" id="PF13419">
    <property type="entry name" value="HAD_2"/>
    <property type="match status" value="1"/>
</dbReference>
<dbReference type="InterPro" id="IPR041492">
    <property type="entry name" value="HAD_2"/>
</dbReference>
<evidence type="ECO:0000256" key="4">
    <source>
        <dbReference type="ARBA" id="ARBA00013078"/>
    </source>
</evidence>
<dbReference type="EMBL" id="VISO01000001">
    <property type="protein sequence ID" value="TVZ74930.1"/>
    <property type="molecule type" value="Genomic_DNA"/>
</dbReference>
<dbReference type="SUPFAM" id="SSF56784">
    <property type="entry name" value="HAD-like"/>
    <property type="match status" value="1"/>
</dbReference>
<comment type="similarity">
    <text evidence="3">Belongs to the HAD-like hydrolase superfamily. CbbY/CbbZ/Gph/YieH family.</text>
</comment>
<dbReference type="Gene3D" id="3.40.50.1000">
    <property type="entry name" value="HAD superfamily/HAD-like"/>
    <property type="match status" value="1"/>
</dbReference>
<dbReference type="InterPro" id="IPR023214">
    <property type="entry name" value="HAD_sf"/>
</dbReference>
<dbReference type="GO" id="GO:0008967">
    <property type="term" value="F:phosphoglycolate phosphatase activity"/>
    <property type="evidence" value="ECO:0007669"/>
    <property type="project" value="UniProtKB-EC"/>
</dbReference>
<accession>A0A559TJY9</accession>
<dbReference type="Proteomes" id="UP000319824">
    <property type="component" value="Unassembled WGS sequence"/>
</dbReference>
<proteinExistence type="inferred from homology"/>
<evidence type="ECO:0000256" key="1">
    <source>
        <dbReference type="ARBA" id="ARBA00000830"/>
    </source>
</evidence>
<comment type="caution">
    <text evidence="5">The sequence shown here is derived from an EMBL/GenBank/DDBJ whole genome shotgun (WGS) entry which is preliminary data.</text>
</comment>
<dbReference type="InterPro" id="IPR006439">
    <property type="entry name" value="HAD-SF_hydro_IA"/>
</dbReference>
<dbReference type="InterPro" id="IPR036412">
    <property type="entry name" value="HAD-like_sf"/>
</dbReference>
<dbReference type="AlphaFoldDB" id="A0A559TJY9"/>
<sequence length="164" mass="17997">MIIFDFDQTLVDTSYVESLRAVRDWKGVMRKAAELPVYQGVGELLSALHQNGHRLAIVTKSPDMVPRWFIKQYGWPVDIVVGYHDVRNRKPHPEGLLLAMTKGGAVASDTFHVGDQVQDTEAARAAGVVAIGVTWGLGDDGELRASAPDEIFNTVGELKTYFGS</sequence>
<evidence type="ECO:0000313" key="6">
    <source>
        <dbReference type="Proteomes" id="UP000319824"/>
    </source>
</evidence>
<dbReference type="PANTHER" id="PTHR43434">
    <property type="entry name" value="PHOSPHOGLYCOLATE PHOSPHATASE"/>
    <property type="match status" value="1"/>
</dbReference>
<dbReference type="GO" id="GO:0005829">
    <property type="term" value="C:cytosol"/>
    <property type="evidence" value="ECO:0007669"/>
    <property type="project" value="TreeGrafter"/>
</dbReference>
<dbReference type="RefSeq" id="WP_022718812.1">
    <property type="nucleotide sequence ID" value="NZ_ATTQ01000031.1"/>
</dbReference>
<evidence type="ECO:0000256" key="2">
    <source>
        <dbReference type="ARBA" id="ARBA00004818"/>
    </source>
</evidence>
<dbReference type="GO" id="GO:0006281">
    <property type="term" value="P:DNA repair"/>
    <property type="evidence" value="ECO:0007669"/>
    <property type="project" value="TreeGrafter"/>
</dbReference>
<dbReference type="NCBIfam" id="TIGR01549">
    <property type="entry name" value="HAD-SF-IA-v1"/>
    <property type="match status" value="1"/>
</dbReference>
<organism evidence="5 6">
    <name type="scientific">Rhizobium mongolense USDA 1844</name>
    <dbReference type="NCBI Taxonomy" id="1079460"/>
    <lineage>
        <taxon>Bacteria</taxon>
        <taxon>Pseudomonadati</taxon>
        <taxon>Pseudomonadota</taxon>
        <taxon>Alphaproteobacteria</taxon>
        <taxon>Hyphomicrobiales</taxon>
        <taxon>Rhizobiaceae</taxon>
        <taxon>Rhizobium/Agrobacterium group</taxon>
        <taxon>Rhizobium</taxon>
    </lineage>
</organism>
<comment type="catalytic activity">
    <reaction evidence="1">
        <text>2-phosphoglycolate + H2O = glycolate + phosphate</text>
        <dbReference type="Rhea" id="RHEA:14369"/>
        <dbReference type="ChEBI" id="CHEBI:15377"/>
        <dbReference type="ChEBI" id="CHEBI:29805"/>
        <dbReference type="ChEBI" id="CHEBI:43474"/>
        <dbReference type="ChEBI" id="CHEBI:58033"/>
        <dbReference type="EC" id="3.1.3.18"/>
    </reaction>
</comment>
<name>A0A559TJY9_9HYPH</name>
<evidence type="ECO:0000313" key="5">
    <source>
        <dbReference type="EMBL" id="TVZ74930.1"/>
    </source>
</evidence>
<protein>
    <recommendedName>
        <fullName evidence="4">phosphoglycolate phosphatase</fullName>
        <ecNumber evidence="4">3.1.3.18</ecNumber>
    </recommendedName>
</protein>
<dbReference type="PANTHER" id="PTHR43434:SF1">
    <property type="entry name" value="PHOSPHOGLYCOLATE PHOSPHATASE"/>
    <property type="match status" value="1"/>
</dbReference>
<reference evidence="5 6" key="1">
    <citation type="submission" date="2019-06" db="EMBL/GenBank/DDBJ databases">
        <title>Pac Bio to generate improved reference genome sequences for organisms with transposon mutant libraries (support for FEBA project).</title>
        <authorList>
            <person name="Blow M."/>
        </authorList>
    </citation>
    <scope>NUCLEOTIDE SEQUENCE [LARGE SCALE GENOMIC DNA]</scope>
    <source>
        <strain evidence="5 6">USDA 1844</strain>
    </source>
</reference>
<gene>
    <name evidence="5" type="ORF">BCL32_0266</name>
</gene>
<dbReference type="InterPro" id="IPR050155">
    <property type="entry name" value="HAD-like_hydrolase_sf"/>
</dbReference>
<evidence type="ECO:0000256" key="3">
    <source>
        <dbReference type="ARBA" id="ARBA00006171"/>
    </source>
</evidence>
<dbReference type="EC" id="3.1.3.18" evidence="4"/>